<organism evidence="3 4">
    <name type="scientific">Heterobasidion irregulare (strain TC 32-1)</name>
    <dbReference type="NCBI Taxonomy" id="747525"/>
    <lineage>
        <taxon>Eukaryota</taxon>
        <taxon>Fungi</taxon>
        <taxon>Dikarya</taxon>
        <taxon>Basidiomycota</taxon>
        <taxon>Agaricomycotina</taxon>
        <taxon>Agaricomycetes</taxon>
        <taxon>Russulales</taxon>
        <taxon>Bondarzewiaceae</taxon>
        <taxon>Heterobasidion</taxon>
        <taxon>Heterobasidion annosum species complex</taxon>
    </lineage>
</organism>
<dbReference type="GO" id="GO:0005524">
    <property type="term" value="F:ATP binding"/>
    <property type="evidence" value="ECO:0007669"/>
    <property type="project" value="UniProtKB-UniRule"/>
</dbReference>
<dbReference type="AlphaFoldDB" id="W4JWC4"/>
<dbReference type="HOGENOM" id="CLU_903313_0_0_1"/>
<proteinExistence type="predicted"/>
<evidence type="ECO:0000313" key="3">
    <source>
        <dbReference type="EMBL" id="ETW77858.1"/>
    </source>
</evidence>
<dbReference type="InterPro" id="IPR017441">
    <property type="entry name" value="Protein_kinase_ATP_BS"/>
</dbReference>
<dbReference type="PROSITE" id="PS00107">
    <property type="entry name" value="PROTEIN_KINASE_ATP"/>
    <property type="match status" value="1"/>
</dbReference>
<keyword evidence="4" id="KW-1185">Reference proteome</keyword>
<dbReference type="EMBL" id="KI925462">
    <property type="protein sequence ID" value="ETW77858.1"/>
    <property type="molecule type" value="Genomic_DNA"/>
</dbReference>
<keyword evidence="1" id="KW-0067">ATP-binding</keyword>
<dbReference type="eggNOG" id="ENOG502SPDB">
    <property type="taxonomic scope" value="Eukaryota"/>
</dbReference>
<dbReference type="InParanoid" id="W4JWC4"/>
<accession>W4JWC4</accession>
<dbReference type="GO" id="GO:0004672">
    <property type="term" value="F:protein kinase activity"/>
    <property type="evidence" value="ECO:0007669"/>
    <property type="project" value="InterPro"/>
</dbReference>
<name>W4JWC4_HETIT</name>
<dbReference type="OrthoDB" id="5327923at2759"/>
<evidence type="ECO:0000256" key="1">
    <source>
        <dbReference type="PROSITE-ProRule" id="PRU10141"/>
    </source>
</evidence>
<dbReference type="KEGG" id="hir:HETIRDRAFT_67243"/>
<dbReference type="InterPro" id="IPR011009">
    <property type="entry name" value="Kinase-like_dom_sf"/>
</dbReference>
<protein>
    <recommendedName>
        <fullName evidence="2">Protein kinase domain-containing protein</fullName>
    </recommendedName>
</protein>
<dbReference type="GeneID" id="20678804"/>
<dbReference type="PROSITE" id="PS50011">
    <property type="entry name" value="PROTEIN_KINASE_DOM"/>
    <property type="match status" value="1"/>
</dbReference>
<dbReference type="RefSeq" id="XP_009549678.1">
    <property type="nucleotide sequence ID" value="XM_009551383.1"/>
</dbReference>
<evidence type="ECO:0000313" key="4">
    <source>
        <dbReference type="Proteomes" id="UP000030671"/>
    </source>
</evidence>
<sequence length="308" mass="34829">MRLSAGSMLGEGHHSSVYLSALTLPRPLSARTLTGEVSVACKMSDLDPEAREHLENEAKIYASFPKHLQEDWCGLNMMPPIKTPVPACAVVPKFYGYYKPAFDEEAFRSESDEVRAEMKAFIERLSPILLMEHCGIPIVTSKNFHVDKKILCYSMLRRLHMNDYIHNSFYQRNVLVQTGPLTTPPEERSMKMPSYRVIDFGRSKLYGLSNDKAAKFDAGWGNELNRATEELNMEPFVYQEPHSCLLKVSDHFVKCIVVSAMLYHQASPCCPACYHVTVLCNRYTTLLFVSVEVDALSAFSSIEHYAAP</sequence>
<evidence type="ECO:0000259" key="2">
    <source>
        <dbReference type="PROSITE" id="PS50011"/>
    </source>
</evidence>
<gene>
    <name evidence="3" type="ORF">HETIRDRAFT_67243</name>
</gene>
<reference evidence="3 4" key="1">
    <citation type="journal article" date="2012" name="New Phytol.">
        <title>Insight into trade-off between wood decay and parasitism from the genome of a fungal forest pathogen.</title>
        <authorList>
            <person name="Olson A."/>
            <person name="Aerts A."/>
            <person name="Asiegbu F."/>
            <person name="Belbahri L."/>
            <person name="Bouzid O."/>
            <person name="Broberg A."/>
            <person name="Canback B."/>
            <person name="Coutinho P.M."/>
            <person name="Cullen D."/>
            <person name="Dalman K."/>
            <person name="Deflorio G."/>
            <person name="van Diepen L.T."/>
            <person name="Dunand C."/>
            <person name="Duplessis S."/>
            <person name="Durling M."/>
            <person name="Gonthier P."/>
            <person name="Grimwood J."/>
            <person name="Fossdal C.G."/>
            <person name="Hansson D."/>
            <person name="Henrissat B."/>
            <person name="Hietala A."/>
            <person name="Himmelstrand K."/>
            <person name="Hoffmeister D."/>
            <person name="Hogberg N."/>
            <person name="James T.Y."/>
            <person name="Karlsson M."/>
            <person name="Kohler A."/>
            <person name="Kues U."/>
            <person name="Lee Y.H."/>
            <person name="Lin Y.C."/>
            <person name="Lind M."/>
            <person name="Lindquist E."/>
            <person name="Lombard V."/>
            <person name="Lucas S."/>
            <person name="Lunden K."/>
            <person name="Morin E."/>
            <person name="Murat C."/>
            <person name="Park J."/>
            <person name="Raffaello T."/>
            <person name="Rouze P."/>
            <person name="Salamov A."/>
            <person name="Schmutz J."/>
            <person name="Solheim H."/>
            <person name="Stahlberg J."/>
            <person name="Velez H."/>
            <person name="de Vries R.P."/>
            <person name="Wiebenga A."/>
            <person name="Woodward S."/>
            <person name="Yakovlev I."/>
            <person name="Garbelotto M."/>
            <person name="Martin F."/>
            <person name="Grigoriev I.V."/>
            <person name="Stenlid J."/>
        </authorList>
    </citation>
    <scope>NUCLEOTIDE SEQUENCE [LARGE SCALE GENOMIC DNA]</scope>
    <source>
        <strain evidence="3 4">TC 32-1</strain>
    </source>
</reference>
<dbReference type="Gene3D" id="1.10.510.10">
    <property type="entry name" value="Transferase(Phosphotransferase) domain 1"/>
    <property type="match status" value="1"/>
</dbReference>
<dbReference type="InterPro" id="IPR000719">
    <property type="entry name" value="Prot_kinase_dom"/>
</dbReference>
<feature type="binding site" evidence="1">
    <location>
        <position position="42"/>
    </location>
    <ligand>
        <name>ATP</name>
        <dbReference type="ChEBI" id="CHEBI:30616"/>
    </ligand>
</feature>
<feature type="domain" description="Protein kinase" evidence="2">
    <location>
        <begin position="3"/>
        <end position="308"/>
    </location>
</feature>
<dbReference type="SUPFAM" id="SSF56112">
    <property type="entry name" value="Protein kinase-like (PK-like)"/>
    <property type="match status" value="1"/>
</dbReference>
<keyword evidence="1" id="KW-0547">Nucleotide-binding</keyword>
<dbReference type="Proteomes" id="UP000030671">
    <property type="component" value="Unassembled WGS sequence"/>
</dbReference>